<evidence type="ECO:0000256" key="2">
    <source>
        <dbReference type="PROSITE-ProRule" id="PRU00089"/>
    </source>
</evidence>
<dbReference type="GO" id="GO:0005634">
    <property type="term" value="C:nucleus"/>
    <property type="evidence" value="ECO:0007669"/>
    <property type="project" value="UniProtKB-SubCell"/>
</dbReference>
<evidence type="ECO:0000313" key="5">
    <source>
        <dbReference type="EMBL" id="SMY27717.1"/>
    </source>
</evidence>
<feature type="domain" description="Fork-head" evidence="4">
    <location>
        <begin position="473"/>
        <end position="560"/>
    </location>
</feature>
<feature type="region of interest" description="Disordered" evidence="3">
    <location>
        <begin position="236"/>
        <end position="301"/>
    </location>
</feature>
<dbReference type="PANTHER" id="PTHR35391">
    <property type="entry name" value="C2H2-TYPE DOMAIN-CONTAINING PROTEIN-RELATED"/>
    <property type="match status" value="1"/>
</dbReference>
<keyword evidence="2" id="KW-0539">Nucleus</keyword>
<feature type="compositionally biased region" description="Basic and acidic residues" evidence="3">
    <location>
        <begin position="697"/>
        <end position="710"/>
    </location>
</feature>
<evidence type="ECO:0000259" key="4">
    <source>
        <dbReference type="PROSITE" id="PS50039"/>
    </source>
</evidence>
<proteinExistence type="predicted"/>
<dbReference type="PRINTS" id="PR00053">
    <property type="entry name" value="FORKHEAD"/>
</dbReference>
<feature type="compositionally biased region" description="Polar residues" evidence="3">
    <location>
        <begin position="715"/>
        <end position="732"/>
    </location>
</feature>
<dbReference type="Gene3D" id="1.10.10.10">
    <property type="entry name" value="Winged helix-like DNA-binding domain superfamily/Winged helix DNA-binding domain"/>
    <property type="match status" value="1"/>
</dbReference>
<evidence type="ECO:0000256" key="3">
    <source>
        <dbReference type="SAM" id="MobiDB-lite"/>
    </source>
</evidence>
<dbReference type="InterPro" id="IPR036390">
    <property type="entry name" value="WH_DNA-bd_sf"/>
</dbReference>
<dbReference type="PROSITE" id="PS50039">
    <property type="entry name" value="FORK_HEAD_3"/>
    <property type="match status" value="1"/>
</dbReference>
<feature type="compositionally biased region" description="Low complexity" evidence="3">
    <location>
        <begin position="254"/>
        <end position="271"/>
    </location>
</feature>
<evidence type="ECO:0000313" key="6">
    <source>
        <dbReference type="Proteomes" id="UP000215453"/>
    </source>
</evidence>
<dbReference type="GO" id="GO:0043565">
    <property type="term" value="F:sequence-specific DNA binding"/>
    <property type="evidence" value="ECO:0007669"/>
    <property type="project" value="InterPro"/>
</dbReference>
<keyword evidence="1 2" id="KW-0238">DNA-binding</keyword>
<dbReference type="CDD" id="cd00059">
    <property type="entry name" value="FH_FOX"/>
    <property type="match status" value="1"/>
</dbReference>
<dbReference type="GO" id="GO:0003700">
    <property type="term" value="F:DNA-binding transcription factor activity"/>
    <property type="evidence" value="ECO:0007669"/>
    <property type="project" value="InterPro"/>
</dbReference>
<protein>
    <recommendedName>
        <fullName evidence="4">Fork-head domain-containing protein</fullName>
    </recommendedName>
</protein>
<feature type="DNA-binding region" description="Fork-head" evidence="2">
    <location>
        <begin position="473"/>
        <end position="560"/>
    </location>
</feature>
<dbReference type="Proteomes" id="UP000215453">
    <property type="component" value="Chromosome 9"/>
</dbReference>
<dbReference type="AlphaFoldDB" id="A0A1Y6LTK0"/>
<name>A0A1Y6LTK0_ZYMTR</name>
<reference evidence="5 6" key="1">
    <citation type="submission" date="2016-10" db="EMBL/GenBank/DDBJ databases">
        <authorList>
            <person name="Varghese N."/>
        </authorList>
    </citation>
    <scope>NUCLEOTIDE SEQUENCE [LARGE SCALE GENOMIC DNA]</scope>
</reference>
<feature type="region of interest" description="Disordered" evidence="3">
    <location>
        <begin position="692"/>
        <end position="784"/>
    </location>
</feature>
<feature type="region of interest" description="Disordered" evidence="3">
    <location>
        <begin position="595"/>
        <end position="641"/>
    </location>
</feature>
<feature type="compositionally biased region" description="Basic and acidic residues" evidence="3">
    <location>
        <begin position="603"/>
        <end position="612"/>
    </location>
</feature>
<dbReference type="Pfam" id="PF00250">
    <property type="entry name" value="Forkhead"/>
    <property type="match status" value="1"/>
</dbReference>
<dbReference type="InterPro" id="IPR036388">
    <property type="entry name" value="WH-like_DNA-bd_sf"/>
</dbReference>
<dbReference type="SMART" id="SM00339">
    <property type="entry name" value="FH"/>
    <property type="match status" value="1"/>
</dbReference>
<evidence type="ECO:0000256" key="1">
    <source>
        <dbReference type="ARBA" id="ARBA00023125"/>
    </source>
</evidence>
<dbReference type="InterPro" id="IPR001766">
    <property type="entry name" value="Fork_head_dom"/>
</dbReference>
<sequence length="869" mass="96295">MELRTGTGNEEDGSHRETDIHQATEKALRSFYNLKTTQNEPTMRWRPRVVDSEARFRIWASNIGGHVDVNSTDAKLREASHVRARILISLAELIETNEEILEIMAGRRAEETEQLSAADDQDADSTQSELNELFLGLEDVLDSLMKVSALIRSRIERSRAGYATATALQLSMPTGFDIAHVAQKHPKLNQRPELLSRFGELITQRRGFLAYARDHHEHIALDPVEAGLNLKHRDALQHDGSPMSVSTDQTNMHSSLTHASTSSTSLRSSDLPAVTTIDSGAQDTSEASSSASPSDAEENGSNLDVIDFHTLSSEDDVLGLGLIDAASRIQQEIAPAQCCFCDDWDQRLRAERLLSDGTLTAAELLVSAKDFYQHLAQHMEQLALFAIPPDASFQTLRDAGGVEVDQSKHANKRNLDSSRHTLGPTNIGDEREPFLVAMQGRLERTHRPDDFDEHYSEPAEIIDHSGKSAKNTKPGLAYSQLTGMAILSTAKHEMTLDNICSWIMSNYAFYRFASAGWQSNVRNTLLLNDVFTKIPRRADEPDKVSTWTIKPSDFDDLVKQLTKHYGIENSQITTGAVPAESRGSSVTAIRKNVMSSLGPGQAQREETRKSQGADELASQQSDVFSRPAGDRTGASPRNFEVPYLPPAFEGFDVNPSSNLDLDGYLNNQEGESGGLRALLVLENLDESRSSIGVADQTIERDRLKDDRPDEPLPAQSFSSSHGLDPQASNSVPDTGPQDDHHDPEFNVLQVPTSTIDGDEEYRRRPKQVRREMGTSSDVGPDSDFDRAKRLRRRLHHQRDLETETRSMFFTAASMTSSSNESRALSALRNSFDSPPDIIGMGHLTPTTPGKGRGWSETEEQRDEIFRRTG</sequence>
<dbReference type="SUPFAM" id="SSF46785">
    <property type="entry name" value="Winged helix' DNA-binding domain"/>
    <property type="match status" value="1"/>
</dbReference>
<dbReference type="PANTHER" id="PTHR35391:SF7">
    <property type="entry name" value="C2H2-TYPE DOMAIN-CONTAINING PROTEIN"/>
    <property type="match status" value="1"/>
</dbReference>
<organism evidence="5 6">
    <name type="scientific">Zymoseptoria tritici ST99CH_1A5</name>
    <dbReference type="NCBI Taxonomy" id="1276529"/>
    <lineage>
        <taxon>Eukaryota</taxon>
        <taxon>Fungi</taxon>
        <taxon>Dikarya</taxon>
        <taxon>Ascomycota</taxon>
        <taxon>Pezizomycotina</taxon>
        <taxon>Dothideomycetes</taxon>
        <taxon>Dothideomycetidae</taxon>
        <taxon>Mycosphaerellales</taxon>
        <taxon>Mycosphaerellaceae</taxon>
        <taxon>Zymoseptoria</taxon>
    </lineage>
</organism>
<dbReference type="EMBL" id="LT882684">
    <property type="protein sequence ID" value="SMY27717.1"/>
    <property type="molecule type" value="Genomic_DNA"/>
</dbReference>
<gene>
    <name evidence="5" type="ORF">ZT1A5_G9162</name>
</gene>
<accession>A0A1Y6LTK0</accession>
<feature type="compositionally biased region" description="Low complexity" evidence="3">
    <location>
        <begin position="285"/>
        <end position="294"/>
    </location>
</feature>
<feature type="compositionally biased region" description="Polar residues" evidence="3">
    <location>
        <begin position="243"/>
        <end position="253"/>
    </location>
</feature>
<feature type="region of interest" description="Disordered" evidence="3">
    <location>
        <begin position="830"/>
        <end position="869"/>
    </location>
</feature>
<comment type="subcellular location">
    <subcellularLocation>
        <location evidence="2">Nucleus</location>
    </subcellularLocation>
</comment>